<comment type="caution">
    <text evidence="1">The sequence shown here is derived from an EMBL/GenBank/DDBJ whole genome shotgun (WGS) entry which is preliminary data.</text>
</comment>
<dbReference type="AlphaFoldDB" id="A0A7V2AVI8"/>
<dbReference type="InterPro" id="IPR006035">
    <property type="entry name" value="Ureohydrolase"/>
</dbReference>
<evidence type="ECO:0008006" key="2">
    <source>
        <dbReference type="Google" id="ProtNLM"/>
    </source>
</evidence>
<gene>
    <name evidence="1" type="ORF">ENO08_06285</name>
</gene>
<reference evidence="1" key="1">
    <citation type="journal article" date="2020" name="mSystems">
        <title>Genome- and Community-Level Interaction Insights into Carbon Utilization and Element Cycling Functions of Hydrothermarchaeota in Hydrothermal Sediment.</title>
        <authorList>
            <person name="Zhou Z."/>
            <person name="Liu Y."/>
            <person name="Xu W."/>
            <person name="Pan J."/>
            <person name="Luo Z.H."/>
            <person name="Li M."/>
        </authorList>
    </citation>
    <scope>NUCLEOTIDE SEQUENCE [LARGE SCALE GENOMIC DNA]</scope>
    <source>
        <strain evidence="1">SpSt-1233</strain>
    </source>
</reference>
<dbReference type="SUPFAM" id="SSF52768">
    <property type="entry name" value="Arginase/deacetylase"/>
    <property type="match status" value="1"/>
</dbReference>
<dbReference type="Proteomes" id="UP000886069">
    <property type="component" value="Unassembled WGS sequence"/>
</dbReference>
<dbReference type="Gene3D" id="3.40.800.10">
    <property type="entry name" value="Ureohydrolase domain"/>
    <property type="match status" value="1"/>
</dbReference>
<dbReference type="GO" id="GO:0016813">
    <property type="term" value="F:hydrolase activity, acting on carbon-nitrogen (but not peptide) bonds, in linear amidines"/>
    <property type="evidence" value="ECO:0007669"/>
    <property type="project" value="UniProtKB-ARBA"/>
</dbReference>
<sequence length="45" mass="4879">MIQSVRAPAFAGADMVEFNPSRDVREITAAACAKILKEILARFVA</sequence>
<proteinExistence type="predicted"/>
<evidence type="ECO:0000313" key="1">
    <source>
        <dbReference type="EMBL" id="HER44050.1"/>
    </source>
</evidence>
<dbReference type="GO" id="GO:0046872">
    <property type="term" value="F:metal ion binding"/>
    <property type="evidence" value="ECO:0007669"/>
    <property type="project" value="InterPro"/>
</dbReference>
<dbReference type="EMBL" id="DSEC01000443">
    <property type="protein sequence ID" value="HER44050.1"/>
    <property type="molecule type" value="Genomic_DNA"/>
</dbReference>
<organism evidence="1">
    <name type="scientific">Eiseniibacteriota bacterium</name>
    <dbReference type="NCBI Taxonomy" id="2212470"/>
    <lineage>
        <taxon>Bacteria</taxon>
        <taxon>Candidatus Eiseniibacteriota</taxon>
    </lineage>
</organism>
<dbReference type="Pfam" id="PF00491">
    <property type="entry name" value="Arginase"/>
    <property type="match status" value="1"/>
</dbReference>
<name>A0A7V2AVI8_UNCEI</name>
<protein>
    <recommendedName>
        <fullName evidence="2">Formimidoylglutamase</fullName>
    </recommendedName>
</protein>
<accession>A0A7V2AVI8</accession>
<dbReference type="InterPro" id="IPR023696">
    <property type="entry name" value="Ureohydrolase_dom_sf"/>
</dbReference>